<accession>A0ABY0V906</accession>
<keyword evidence="4 5" id="KW-0472">Membrane</keyword>
<evidence type="ECO:0000256" key="5">
    <source>
        <dbReference type="SAM" id="Phobius"/>
    </source>
</evidence>
<dbReference type="RefSeq" id="WP_092649124.1">
    <property type="nucleotide sequence ID" value="NZ_LT629792.1"/>
</dbReference>
<comment type="subcellular location">
    <subcellularLocation>
        <location evidence="1">Membrane</location>
        <topology evidence="1">Multi-pass membrane protein</topology>
    </subcellularLocation>
</comment>
<evidence type="ECO:0000256" key="3">
    <source>
        <dbReference type="ARBA" id="ARBA00022989"/>
    </source>
</evidence>
<dbReference type="InterPro" id="IPR004254">
    <property type="entry name" value="AdipoR/HlyIII-related"/>
</dbReference>
<keyword evidence="2 5" id="KW-0812">Transmembrane</keyword>
<feature type="transmembrane region" description="Helical" evidence="5">
    <location>
        <begin position="142"/>
        <end position="162"/>
    </location>
</feature>
<evidence type="ECO:0000313" key="7">
    <source>
        <dbReference type="Proteomes" id="UP000198976"/>
    </source>
</evidence>
<feature type="transmembrane region" description="Helical" evidence="5">
    <location>
        <begin position="54"/>
        <end position="72"/>
    </location>
</feature>
<protein>
    <submittedName>
        <fullName evidence="6">Hemolysin III</fullName>
    </submittedName>
</protein>
<feature type="transmembrane region" description="Helical" evidence="5">
    <location>
        <begin position="26"/>
        <end position="48"/>
    </location>
</feature>
<dbReference type="Pfam" id="PF03006">
    <property type="entry name" value="HlyIII"/>
    <property type="match status" value="1"/>
</dbReference>
<dbReference type="PANTHER" id="PTHR20855:SF3">
    <property type="entry name" value="LD03007P"/>
    <property type="match status" value="1"/>
</dbReference>
<proteinExistence type="predicted"/>
<feature type="transmembrane region" description="Helical" evidence="5">
    <location>
        <begin position="93"/>
        <end position="110"/>
    </location>
</feature>
<feature type="transmembrane region" description="Helical" evidence="5">
    <location>
        <begin position="200"/>
        <end position="224"/>
    </location>
</feature>
<evidence type="ECO:0000313" key="6">
    <source>
        <dbReference type="EMBL" id="SDT99274.1"/>
    </source>
</evidence>
<feature type="transmembrane region" description="Helical" evidence="5">
    <location>
        <begin position="116"/>
        <end position="135"/>
    </location>
</feature>
<sequence length="227" mass="25108">MKIASIHPTQWVPEQLISVKPHFRGWLHLVATPLSLAASIVLVCLAPTTATTWASAVYLAASLILFGISALYHRFYWAPKWETLWRRLDHSNIFLLIAGTYTPLAVALLSPHDQVVLLSIVWTGAIAGILINLLWPAAPRWLATLLYVVLGWTAIWYLPALWSGGGPAVVWLVIAGGLLYTLGALVYATKWPNPSPKWFGFHEIFHSFTILAWACQCVAVYIAVLTA</sequence>
<feature type="transmembrane region" description="Helical" evidence="5">
    <location>
        <begin position="168"/>
        <end position="188"/>
    </location>
</feature>
<reference evidence="6 7" key="1">
    <citation type="submission" date="2016-10" db="EMBL/GenBank/DDBJ databases">
        <authorList>
            <person name="Varghese N."/>
            <person name="Submissions S."/>
        </authorList>
    </citation>
    <scope>NUCLEOTIDE SEQUENCE [LARGE SCALE GENOMIC DNA]</scope>
    <source>
        <strain evidence="6 7">DSM 9169</strain>
    </source>
</reference>
<name>A0ABY0V906_9ACTO</name>
<organism evidence="6 7">
    <name type="scientific">Schaalia radingae</name>
    <dbReference type="NCBI Taxonomy" id="131110"/>
    <lineage>
        <taxon>Bacteria</taxon>
        <taxon>Bacillati</taxon>
        <taxon>Actinomycetota</taxon>
        <taxon>Actinomycetes</taxon>
        <taxon>Actinomycetales</taxon>
        <taxon>Actinomycetaceae</taxon>
        <taxon>Schaalia</taxon>
    </lineage>
</organism>
<dbReference type="Proteomes" id="UP000198976">
    <property type="component" value="Chromosome I"/>
</dbReference>
<gene>
    <name evidence="6" type="ORF">SAMN04489714_1479</name>
</gene>
<keyword evidence="7" id="KW-1185">Reference proteome</keyword>
<evidence type="ECO:0000256" key="2">
    <source>
        <dbReference type="ARBA" id="ARBA00022692"/>
    </source>
</evidence>
<evidence type="ECO:0000256" key="4">
    <source>
        <dbReference type="ARBA" id="ARBA00023136"/>
    </source>
</evidence>
<evidence type="ECO:0000256" key="1">
    <source>
        <dbReference type="ARBA" id="ARBA00004141"/>
    </source>
</evidence>
<dbReference type="EMBL" id="LT629792">
    <property type="protein sequence ID" value="SDT99274.1"/>
    <property type="molecule type" value="Genomic_DNA"/>
</dbReference>
<dbReference type="PANTHER" id="PTHR20855">
    <property type="entry name" value="ADIPOR/PROGESTIN RECEPTOR-RELATED"/>
    <property type="match status" value="1"/>
</dbReference>
<keyword evidence="3 5" id="KW-1133">Transmembrane helix</keyword>